<dbReference type="Proteomes" id="UP000480684">
    <property type="component" value="Unassembled WGS sequence"/>
</dbReference>
<feature type="region of interest" description="Disordered" evidence="1">
    <location>
        <begin position="1"/>
        <end position="20"/>
    </location>
</feature>
<dbReference type="EMBL" id="JAAIYP010000036">
    <property type="protein sequence ID" value="NFV80337.1"/>
    <property type="molecule type" value="Genomic_DNA"/>
</dbReference>
<organism evidence="2 3">
    <name type="scientific">Magnetospirillum aberrantis SpK</name>
    <dbReference type="NCBI Taxonomy" id="908842"/>
    <lineage>
        <taxon>Bacteria</taxon>
        <taxon>Pseudomonadati</taxon>
        <taxon>Pseudomonadota</taxon>
        <taxon>Alphaproteobacteria</taxon>
        <taxon>Rhodospirillales</taxon>
        <taxon>Rhodospirillaceae</taxon>
        <taxon>Magnetospirillum</taxon>
    </lineage>
</organism>
<keyword evidence="3" id="KW-1185">Reference proteome</keyword>
<reference evidence="2 3" key="1">
    <citation type="submission" date="2020-02" db="EMBL/GenBank/DDBJ databases">
        <authorList>
            <person name="Dziuba M."/>
            <person name="Kuznetsov B."/>
            <person name="Mardanov A."/>
            <person name="Ravin N."/>
            <person name="Grouzdev D."/>
        </authorList>
    </citation>
    <scope>NUCLEOTIDE SEQUENCE [LARGE SCALE GENOMIC DNA]</scope>
    <source>
        <strain evidence="2 3">SpK</strain>
    </source>
</reference>
<evidence type="ECO:0000313" key="2">
    <source>
        <dbReference type="EMBL" id="NFV80337.1"/>
    </source>
</evidence>
<sequence length="300" mass="32892">MPSLAAIRPEPSVQLRRSDPPMQMRTVIQYGDLQDFTFDWGTGQQDGKVATSMHAELDPADPKTGSDTGGSDAFDRLMTALETHTNTTWVRGHLLNHDLGGLAIYNNLFPITTAANSAHYHEVEKNVKHWVGEGCEVEYNVDAKQSKEAGSPDGLFVCDAEVTADPNGAGLLNEKIHKVIVSHGNTTPTTQVRYAKKANKNVTKHAGVLYGADNTVYRDSYRPLSRDPAWDHQGGNAGINNVKAAKVNLSPIGVSSWESGRSRAAKKAARKQAERNRAWQSPLITGNYDGEFYGHEVEYF</sequence>
<dbReference type="RefSeq" id="WP_163678396.1">
    <property type="nucleotide sequence ID" value="NZ_JAAIYP010000036.1"/>
</dbReference>
<gene>
    <name evidence="2" type="ORF">G4223_09455</name>
</gene>
<accession>A0A7C9QU26</accession>
<dbReference type="Gene3D" id="3.40.570.10">
    <property type="entry name" value="Extracellular Endonuclease, subunit A"/>
    <property type="match status" value="1"/>
</dbReference>
<evidence type="ECO:0000313" key="3">
    <source>
        <dbReference type="Proteomes" id="UP000480684"/>
    </source>
</evidence>
<protein>
    <recommendedName>
        <fullName evidence="4">DNA/RNA non-specific endonuclease</fullName>
    </recommendedName>
</protein>
<proteinExistence type="predicted"/>
<evidence type="ECO:0000256" key="1">
    <source>
        <dbReference type="SAM" id="MobiDB-lite"/>
    </source>
</evidence>
<evidence type="ECO:0008006" key="4">
    <source>
        <dbReference type="Google" id="ProtNLM"/>
    </source>
</evidence>
<comment type="caution">
    <text evidence="2">The sequence shown here is derived from an EMBL/GenBank/DDBJ whole genome shotgun (WGS) entry which is preliminary data.</text>
</comment>
<dbReference type="AlphaFoldDB" id="A0A7C9QU26"/>
<name>A0A7C9QU26_9PROT</name>
<dbReference type="InterPro" id="IPR044929">
    <property type="entry name" value="DNA/RNA_non-sp_Endonuclease_sf"/>
</dbReference>